<dbReference type="PANTHER" id="PTHR12389">
    <property type="entry name" value="ZINC FINGER PROTEIN 294"/>
    <property type="match status" value="1"/>
</dbReference>
<dbReference type="UniPathway" id="UPA00143"/>
<dbReference type="Pfam" id="PF23009">
    <property type="entry name" value="UBC_like"/>
    <property type="match status" value="1"/>
</dbReference>
<dbReference type="GO" id="GO:0005829">
    <property type="term" value="C:cytosol"/>
    <property type="evidence" value="ECO:0007669"/>
    <property type="project" value="UniProtKB-SubCell"/>
</dbReference>
<dbReference type="EC" id="5.6.2.3" evidence="15"/>
<keyword evidence="8" id="KW-0677">Repeat</keyword>
<comment type="cofactor">
    <cofactor evidence="15">
        <name>Mg(2+)</name>
        <dbReference type="ChEBI" id="CHEBI:18420"/>
    </cofactor>
</comment>
<keyword evidence="15" id="KW-0234">DNA repair</keyword>
<feature type="domain" description="RING-type" evidence="17">
    <location>
        <begin position="1989"/>
        <end position="2036"/>
    </location>
</feature>
<keyword evidence="15" id="KW-0347">Helicase</keyword>
<evidence type="ECO:0000256" key="1">
    <source>
        <dbReference type="ARBA" id="ARBA00000900"/>
    </source>
</evidence>
<evidence type="ECO:0000256" key="13">
    <source>
        <dbReference type="ARBA" id="ARBA00065062"/>
    </source>
</evidence>
<dbReference type="InterPro" id="IPR056241">
    <property type="entry name" value="LTN1_HEAT_5th"/>
</dbReference>
<dbReference type="SUPFAM" id="SSF48371">
    <property type="entry name" value="ARM repeat"/>
    <property type="match status" value="1"/>
</dbReference>
<dbReference type="SMART" id="SM00184">
    <property type="entry name" value="RING"/>
    <property type="match status" value="1"/>
</dbReference>
<keyword evidence="7" id="KW-0479">Metal-binding</keyword>
<dbReference type="GO" id="GO:0043139">
    <property type="term" value="F:5'-3' DNA helicase activity"/>
    <property type="evidence" value="ECO:0007669"/>
    <property type="project" value="UniProtKB-EC"/>
</dbReference>
<dbReference type="GO" id="GO:0061630">
    <property type="term" value="F:ubiquitin protein ligase activity"/>
    <property type="evidence" value="ECO:0007669"/>
    <property type="project" value="UniProtKB-EC"/>
</dbReference>
<protein>
    <recommendedName>
        <fullName evidence="15">ATP-dependent DNA helicase</fullName>
        <ecNumber evidence="15">5.6.2.3</ecNumber>
    </recommendedName>
</protein>
<proteinExistence type="inferred from homology"/>
<evidence type="ECO:0000256" key="3">
    <source>
        <dbReference type="ARBA" id="ARBA00004906"/>
    </source>
</evidence>
<dbReference type="PANTHER" id="PTHR12389:SF0">
    <property type="entry name" value="E3 UBIQUITIN-PROTEIN LIGASE LISTERIN"/>
    <property type="match status" value="1"/>
</dbReference>
<keyword evidence="15" id="KW-0378">Hydrolase</keyword>
<evidence type="ECO:0000256" key="9">
    <source>
        <dbReference type="ARBA" id="ARBA00022771"/>
    </source>
</evidence>
<dbReference type="InterPro" id="IPR011016">
    <property type="entry name" value="Znf_RING-CH"/>
</dbReference>
<evidence type="ECO:0000256" key="5">
    <source>
        <dbReference type="ARBA" id="ARBA00022490"/>
    </source>
</evidence>
<feature type="transmembrane region" description="Helical" evidence="16">
    <location>
        <begin position="1328"/>
        <end position="1350"/>
    </location>
</feature>
<comment type="catalytic activity">
    <reaction evidence="15">
        <text>ATP + H2O = ADP + phosphate + H(+)</text>
        <dbReference type="Rhea" id="RHEA:13065"/>
        <dbReference type="ChEBI" id="CHEBI:15377"/>
        <dbReference type="ChEBI" id="CHEBI:15378"/>
        <dbReference type="ChEBI" id="CHEBI:30616"/>
        <dbReference type="ChEBI" id="CHEBI:43474"/>
        <dbReference type="ChEBI" id="CHEBI:456216"/>
        <dbReference type="EC" id="5.6.2.3"/>
    </reaction>
</comment>
<keyword evidence="15" id="KW-0227">DNA damage</keyword>
<evidence type="ECO:0000256" key="16">
    <source>
        <dbReference type="SAM" id="Phobius"/>
    </source>
</evidence>
<sequence length="2044" mass="231680">MEETASSAHAAELLSSSGHIVPFIGFDGCNSLPAYFVENIEVSYDEITPEVKNALKKMTKKDAFTREKGLKEMISLLESIEMEQIEKSFPLYASSFPKLSLDGVLIVRTNSIRLLESFIKVLKKNSERYMKTVLPYVIFAMYDSYAQVVQFANSLLMNCFTEENRRKAVALCVQPTCNIVLQILDRTHPLLLKGEGEETENQRECRLSAQSLVCLTTLCERLDSTSERERIMKIILNKHLFKHLINLSPQVMNGMFSLGLHLITLEWAKEILQSGLPISALTNLDNSNGMVCRSAADYFIACANGNHLFNVLNINKAVIPKLMSIVRKKESHWMNLDTRLMMIVKLIYGNISLAEKQPFLRRLLDAFFDGTSFDPSFNVNSWAVALVELVEMIFVELDETEVTRDEDFIEHVFSKILVATELMMKREEKIAIRTISALPLCVLSKEPSLPKEMINRFINELSMNLFNRLPISEIIIEQLFTSPYRQRLIDFAEMIVKSESSSAVIVANLIESSNDAFILDLNARIPLAKIIAAKVDWNTKETLIIRALLDVIDVTKGSLNDFVKLDDEMCCARLMETISNIDDWDILHRLLSSEDWESIVEKAAIYIIRSMEFGKFQLIAENIARLPNGDRIITSVVPFKIFLSLKWWMIALNILVEKVKVTQVERAKVIQVESVKVTQVERAKVIQFEKVKIAQVEKANVIQVEKLKVIQTEKVESVKVTQVERAKVVQFEKVKIAQVEKANVIQVEKLKVIQTEKVALSLACSLPSSCARGLLFTAERLSTQLSMLNEYDVEILENNAFLSASSSLESSSPCTKRKQPLKQMKRAIFILDYIGRNELHLDNADSELAYSLLFAAAISSLINFENRIEGKFVSKEAQILEENVKKAIMAKMEAELRALVLRHMIHRPCQNSTFTCRTNEGFCSKGYPKPSSEGTTISPTGYTQLKRPDDGTIDVLEDGKTVVTNRDVVPYNRYFLKKFEAHINVEHYASIEAIKYIFKYVFKGYDCAKMEPVTKVANNIATEDILGPVVPEVDDVQDNGTVSRNMKPVEDLSARNETNLDQAEVSAGGEEAETNADVRTVNNVMYISFYDACIALGLAVQKSIWEDSLAEVSSYDMPRQVRQCFATMIAFGAITEAPRLWEKYKAHILDRNTKKSVEQLQSMALRHIQSILHAAGQDIRAYGIPYEDDGNENENAVQNDAINKQQQEHEMNETYGNLNVGQKAVVDEVVNAIYGDADPSERCFFLQGAGGTGKTYVYNFLIKYVHARGDTAIAVASTDIAATLLIGGTTVHSRLKLPLQLFHNSVSSMKADSAEADYFQFNENGRRLLLRSFLLFASNYSIPLCLLLAIRQLSDGLDLSNFEKDIKLRIDDKEVRQQMVAAASATALKGLLENFRPYFQFNENGRRLLLRSFLLFASNYSIPLCLLLAIRQLSDGLDLSNFEKDIKLRIDDKEVRQQMVAAASATALKAINDSTEWDVSSINDWICRCELNYSLADPNLSTILLACFVCEGRSFFEGSLFIFQENEQSSDMNILNCALLRVLQCACASLDVMDSALRDFLLCALLTALENCRTVSVRDEYTHSFVLFASLAIRLFIECARIATSTKENAAFSVFRQEWFEFFRSEAESVLLDWFLSLSEQITCHHPALLRALSSAMHYCEENALYDAKLPPRFDVELDCKNYPERLQSVVVPLISLISHPLVDVQFAALRILRVVTVEMMRLENKSEETEEDSDESLTLAEKKMLPVVLTRIMSSGSEVKTDVPPLLLAWDAFVETLARFELAERVAYCNNVNVLLDDIMPRIFELLPQNPRVEDIPLDYSLFLMKNTESDLPVISCYVFGLFYRTLTTLPALVRQWYTSLPRAAANLINSYTVKYVGPLIWKKERHLISVQKMPPHLEVRVLGAVREIIAEYDMEDAKMVLVIELPTDYPLSVPSIENEKAIVNKDVRRKWLLQLTLFLTHQNGSIIDGILMWAKNIARHLDGAEDCTICMMTVHSKTLELPRFRCKQCKNRFHIDCLRKWFETSKQSTCPLCRGNFKTNQP</sequence>
<dbReference type="InterPro" id="IPR010285">
    <property type="entry name" value="DNA_helicase_pif1-like_DEAD"/>
</dbReference>
<comment type="function">
    <text evidence="12">E3 ubiquitin-protein ligase. Component of the ribosome quality control complex (RQC), a ribosome-associated complex that mediates ubiquitination and extraction of incompletely synthesized nascent chains for proteasomal degradation. Ubiquitination leads to vcp/p97 recruitment for extraction and degradation of the incomplete translation product.</text>
</comment>
<dbReference type="GO" id="GO:0043023">
    <property type="term" value="F:ribosomal large subunit binding"/>
    <property type="evidence" value="ECO:0007669"/>
    <property type="project" value="TreeGrafter"/>
</dbReference>
<evidence type="ECO:0000259" key="17">
    <source>
        <dbReference type="PROSITE" id="PS50089"/>
    </source>
</evidence>
<evidence type="ECO:0000256" key="6">
    <source>
        <dbReference type="ARBA" id="ARBA00022679"/>
    </source>
</evidence>
<dbReference type="SUPFAM" id="SSF52540">
    <property type="entry name" value="P-loop containing nucleoside triphosphate hydrolases"/>
    <property type="match status" value="1"/>
</dbReference>
<dbReference type="Pfam" id="PF13639">
    <property type="entry name" value="zf-RING_2"/>
    <property type="match status" value="1"/>
</dbReference>
<keyword evidence="15" id="KW-0233">DNA recombination</keyword>
<dbReference type="InterPro" id="IPR054477">
    <property type="entry name" value="LTN1_E3_ligase_6th"/>
</dbReference>
<keyword evidence="15" id="KW-0067">ATP-binding</keyword>
<keyword evidence="16" id="KW-1133">Transmembrane helix</keyword>
<dbReference type="InterPro" id="IPR027417">
    <property type="entry name" value="P-loop_NTPase"/>
</dbReference>
<comment type="pathway">
    <text evidence="3">Protein modification; protein ubiquitination.</text>
</comment>
<dbReference type="GO" id="GO:0072344">
    <property type="term" value="P:rescue of stalled ribosome"/>
    <property type="evidence" value="ECO:0007669"/>
    <property type="project" value="TreeGrafter"/>
</dbReference>
<dbReference type="SUPFAM" id="SSF57850">
    <property type="entry name" value="RING/U-box"/>
    <property type="match status" value="1"/>
</dbReference>
<comment type="subunit">
    <text evidence="13">Component of the ribosome quality control complex (RQC), composed of at least the E3 ubiquitin ligase ltn1 and nemf. The complex probably also contains tcf25 as well as vcp/p97 and its ubiquitin-binding cofactors. RQC forms a stable complex with 60S ribosomal subunits.</text>
</comment>
<dbReference type="PROSITE" id="PS50089">
    <property type="entry name" value="ZF_RING_2"/>
    <property type="match status" value="1"/>
</dbReference>
<dbReference type="GO" id="GO:0016567">
    <property type="term" value="P:protein ubiquitination"/>
    <property type="evidence" value="ECO:0007669"/>
    <property type="project" value="UniProtKB-UniPathway"/>
</dbReference>
<keyword evidence="15" id="KW-0547">Nucleotide-binding</keyword>
<dbReference type="Gene3D" id="3.30.40.10">
    <property type="entry name" value="Zinc/RING finger domain, C3HC4 (zinc finger)"/>
    <property type="match status" value="1"/>
</dbReference>
<evidence type="ECO:0000256" key="10">
    <source>
        <dbReference type="ARBA" id="ARBA00022786"/>
    </source>
</evidence>
<dbReference type="InterPro" id="IPR039795">
    <property type="entry name" value="LTN1/Rkr1"/>
</dbReference>
<evidence type="ECO:0000313" key="18">
    <source>
        <dbReference type="Proteomes" id="UP000036681"/>
    </source>
</evidence>
<evidence type="ECO:0000256" key="11">
    <source>
        <dbReference type="ARBA" id="ARBA00022833"/>
    </source>
</evidence>
<dbReference type="InterPro" id="IPR013083">
    <property type="entry name" value="Znf_RING/FYVE/PHD"/>
</dbReference>
<dbReference type="GO" id="GO:0016887">
    <property type="term" value="F:ATP hydrolysis activity"/>
    <property type="evidence" value="ECO:0007669"/>
    <property type="project" value="RHEA"/>
</dbReference>
<organism evidence="18 19">
    <name type="scientific">Ascaris lumbricoides</name>
    <name type="common">Giant roundworm</name>
    <dbReference type="NCBI Taxonomy" id="6252"/>
    <lineage>
        <taxon>Eukaryota</taxon>
        <taxon>Metazoa</taxon>
        <taxon>Ecdysozoa</taxon>
        <taxon>Nematoda</taxon>
        <taxon>Chromadorea</taxon>
        <taxon>Rhabditida</taxon>
        <taxon>Spirurina</taxon>
        <taxon>Ascaridomorpha</taxon>
        <taxon>Ascaridoidea</taxon>
        <taxon>Ascarididae</taxon>
        <taxon>Ascaris</taxon>
    </lineage>
</organism>
<dbReference type="GO" id="GO:1990116">
    <property type="term" value="P:ribosome-associated ubiquitin-dependent protein catabolic process"/>
    <property type="evidence" value="ECO:0007669"/>
    <property type="project" value="InterPro"/>
</dbReference>
<dbReference type="WBParaSite" id="ALUE_0001162401-mRNA-1">
    <property type="protein sequence ID" value="ALUE_0001162401-mRNA-1"/>
    <property type="gene ID" value="ALUE_0001162401"/>
</dbReference>
<dbReference type="CDD" id="cd16491">
    <property type="entry name" value="RING-CH-C4HC3_LTN1"/>
    <property type="match status" value="1"/>
</dbReference>
<evidence type="ECO:0000313" key="19">
    <source>
        <dbReference type="WBParaSite" id="ALUE_0001162401-mRNA-1"/>
    </source>
</evidence>
<dbReference type="InterPro" id="IPR011989">
    <property type="entry name" value="ARM-like"/>
</dbReference>
<feature type="transmembrane region" description="Helical" evidence="16">
    <location>
        <begin position="1408"/>
        <end position="1430"/>
    </location>
</feature>
<evidence type="ECO:0000256" key="4">
    <source>
        <dbReference type="ARBA" id="ARBA00007997"/>
    </source>
</evidence>
<evidence type="ECO:0000256" key="14">
    <source>
        <dbReference type="PROSITE-ProRule" id="PRU00175"/>
    </source>
</evidence>
<evidence type="ECO:0000256" key="2">
    <source>
        <dbReference type="ARBA" id="ARBA00004514"/>
    </source>
</evidence>
<evidence type="ECO:0000256" key="7">
    <source>
        <dbReference type="ARBA" id="ARBA00022723"/>
    </source>
</evidence>
<keyword evidence="18" id="KW-1185">Reference proteome</keyword>
<name>A0A0M3I4D4_ASCLU</name>
<keyword evidence="6" id="KW-0808">Transferase</keyword>
<evidence type="ECO:0000256" key="15">
    <source>
        <dbReference type="RuleBase" id="RU363044"/>
    </source>
</evidence>
<dbReference type="Gene3D" id="3.40.50.300">
    <property type="entry name" value="P-loop containing nucleotide triphosphate hydrolases"/>
    <property type="match status" value="1"/>
</dbReference>
<dbReference type="InterPro" id="IPR054478">
    <property type="entry name" value="LTN1_UBC"/>
</dbReference>
<dbReference type="GO" id="GO:1990112">
    <property type="term" value="C:RQC complex"/>
    <property type="evidence" value="ECO:0007669"/>
    <property type="project" value="InterPro"/>
</dbReference>
<dbReference type="GO" id="GO:0000723">
    <property type="term" value="P:telomere maintenance"/>
    <property type="evidence" value="ECO:0007669"/>
    <property type="project" value="InterPro"/>
</dbReference>
<dbReference type="Pfam" id="PF05970">
    <property type="entry name" value="PIF1"/>
    <property type="match status" value="1"/>
</dbReference>
<keyword evidence="10" id="KW-0833">Ubl conjugation pathway</keyword>
<dbReference type="Pfam" id="PF24618">
    <property type="entry name" value="LTN1_E3_ligase_5th"/>
    <property type="match status" value="1"/>
</dbReference>
<comment type="subcellular location">
    <subcellularLocation>
        <location evidence="2">Cytoplasm</location>
        <location evidence="2">Cytosol</location>
    </subcellularLocation>
</comment>
<comment type="similarity">
    <text evidence="15">Belongs to the helicase family.</text>
</comment>
<dbReference type="Pfam" id="PF22999">
    <property type="entry name" value="LTN1_E3_ligase_6th"/>
    <property type="match status" value="1"/>
</dbReference>
<keyword evidence="9 14" id="KW-0863">Zinc-finger</keyword>
<dbReference type="SMART" id="SM00744">
    <property type="entry name" value="RINGv"/>
    <property type="match status" value="1"/>
</dbReference>
<dbReference type="GO" id="GO:0006310">
    <property type="term" value="P:DNA recombination"/>
    <property type="evidence" value="ECO:0007669"/>
    <property type="project" value="UniProtKB-KW"/>
</dbReference>
<dbReference type="FunFam" id="3.30.40.10:FF:000038">
    <property type="entry name" value="E3 ubiquitin-protein ligase listerin"/>
    <property type="match status" value="1"/>
</dbReference>
<keyword evidence="11" id="KW-0862">Zinc</keyword>
<keyword evidence="5" id="KW-0963">Cytoplasm</keyword>
<comment type="similarity">
    <text evidence="4">Belongs to the LTN1 family.</text>
</comment>
<keyword evidence="16" id="KW-0812">Transmembrane</keyword>
<dbReference type="InterPro" id="IPR016024">
    <property type="entry name" value="ARM-type_fold"/>
</dbReference>
<dbReference type="Proteomes" id="UP000036681">
    <property type="component" value="Unplaced"/>
</dbReference>
<dbReference type="Gene3D" id="1.25.10.10">
    <property type="entry name" value="Leucine-rich Repeat Variant"/>
    <property type="match status" value="1"/>
</dbReference>
<dbReference type="GO" id="GO:0005524">
    <property type="term" value="F:ATP binding"/>
    <property type="evidence" value="ECO:0007669"/>
    <property type="project" value="UniProtKB-KW"/>
</dbReference>
<evidence type="ECO:0000256" key="8">
    <source>
        <dbReference type="ARBA" id="ARBA00022737"/>
    </source>
</evidence>
<accession>A0A0M3I4D4</accession>
<dbReference type="InterPro" id="IPR054476">
    <property type="entry name" value="Ltn1_N"/>
</dbReference>
<keyword evidence="16" id="KW-0472">Membrane</keyword>
<dbReference type="InterPro" id="IPR001841">
    <property type="entry name" value="Znf_RING"/>
</dbReference>
<dbReference type="Pfam" id="PF22958">
    <property type="entry name" value="Ltn1_1st"/>
    <property type="match status" value="1"/>
</dbReference>
<evidence type="ECO:0000256" key="12">
    <source>
        <dbReference type="ARBA" id="ARBA00053497"/>
    </source>
</evidence>
<dbReference type="GO" id="GO:0008270">
    <property type="term" value="F:zinc ion binding"/>
    <property type="evidence" value="ECO:0007669"/>
    <property type="project" value="UniProtKB-KW"/>
</dbReference>
<dbReference type="GO" id="GO:0006281">
    <property type="term" value="P:DNA repair"/>
    <property type="evidence" value="ECO:0007669"/>
    <property type="project" value="UniProtKB-KW"/>
</dbReference>
<reference evidence="19" key="1">
    <citation type="submission" date="2016-05" db="UniProtKB">
        <authorList>
            <consortium name="WormBaseParasite"/>
        </authorList>
    </citation>
    <scope>IDENTIFICATION</scope>
</reference>
<comment type="catalytic activity">
    <reaction evidence="1">
        <text>S-ubiquitinyl-[E2 ubiquitin-conjugating enzyme]-L-cysteine + [acceptor protein]-L-lysine = [E2 ubiquitin-conjugating enzyme]-L-cysteine + N(6)-ubiquitinyl-[acceptor protein]-L-lysine.</text>
        <dbReference type="EC" id="2.3.2.27"/>
    </reaction>
</comment>
<dbReference type="InterPro" id="IPR039804">
    <property type="entry name" value="RING-CH-C4HC3_LTN1"/>
</dbReference>